<feature type="compositionally biased region" description="Basic residues" evidence="1">
    <location>
        <begin position="445"/>
        <end position="460"/>
    </location>
</feature>
<comment type="caution">
    <text evidence="2">The sequence shown here is derived from an EMBL/GenBank/DDBJ whole genome shotgun (WGS) entry which is preliminary data.</text>
</comment>
<gene>
    <name evidence="2" type="ORF">ACH4OY_02490</name>
</gene>
<keyword evidence="3" id="KW-1185">Reference proteome</keyword>
<sequence length="470" mass="52831">MAYIVTLNSRDLASLSERLRIEQRLTKALPKGVTLDSTAAGPPIVLVLGRPDDMEGSRHLAWLGVVDRHNVVGAVDKSITVDPLRECRETVLLDGQEGLLSLLPSQLRAEFERAAPFGAVGECHRKAWEAFNEALRTRHPRLAPLLDWLIVQASPPMLNSDDPADRAWQEQQDAVRTIVRIADFPSAALAAWRRPGSRDAPYLAGLVPQPVEHSLIDHDIRVTGEAFGLSSEWLSQHNGRCDIHVLQDDQGRRLEVVNVNATRVEARFGTDMIYYHEQTMSFVLVQYKRLDPRNRSTRVDDRLLRQLSRLEELARLSSAPQRPAEWRLGNDPCFLKLAHWPTGSDSPALKGLTPGMYLPVSYVRLLLADDCTLSSRTGSQARLLGYDQVERHLVNTQFIELVKHGLTGTVGTTAAQLRELVVRRAEEGQSIVLAKESSNESNRERAKRTRSRGTKARRYAHQTYQQHPLF</sequence>
<dbReference type="RefSeq" id="WP_396676237.1">
    <property type="nucleotide sequence ID" value="NZ_JBIRPU010000001.1"/>
</dbReference>
<evidence type="ECO:0000313" key="2">
    <source>
        <dbReference type="EMBL" id="MFI0791562.1"/>
    </source>
</evidence>
<reference evidence="2 3" key="1">
    <citation type="submission" date="2024-10" db="EMBL/GenBank/DDBJ databases">
        <title>The Natural Products Discovery Center: Release of the First 8490 Sequenced Strains for Exploring Actinobacteria Biosynthetic Diversity.</title>
        <authorList>
            <person name="Kalkreuter E."/>
            <person name="Kautsar S.A."/>
            <person name="Yang D."/>
            <person name="Bader C.D."/>
            <person name="Teijaro C.N."/>
            <person name="Fluegel L."/>
            <person name="Davis C.M."/>
            <person name="Simpson J.R."/>
            <person name="Lauterbach L."/>
            <person name="Steele A.D."/>
            <person name="Gui C."/>
            <person name="Meng S."/>
            <person name="Li G."/>
            <person name="Viehrig K."/>
            <person name="Ye F."/>
            <person name="Su P."/>
            <person name="Kiefer A.F."/>
            <person name="Nichols A."/>
            <person name="Cepeda A.J."/>
            <person name="Yan W."/>
            <person name="Fan B."/>
            <person name="Jiang Y."/>
            <person name="Adhikari A."/>
            <person name="Zheng C.-J."/>
            <person name="Schuster L."/>
            <person name="Cowan T.M."/>
            <person name="Smanski M.J."/>
            <person name="Chevrette M.G."/>
            <person name="De Carvalho L.P.S."/>
            <person name="Shen B."/>
        </authorList>
    </citation>
    <scope>NUCLEOTIDE SEQUENCE [LARGE SCALE GENOMIC DNA]</scope>
    <source>
        <strain evidence="2 3">NPDC021253</strain>
    </source>
</reference>
<protein>
    <recommendedName>
        <fullName evidence="4">DUF4263 domain-containing protein</fullName>
    </recommendedName>
</protein>
<dbReference type="EMBL" id="JBIRPU010000001">
    <property type="protein sequence ID" value="MFI0791562.1"/>
    <property type="molecule type" value="Genomic_DNA"/>
</dbReference>
<evidence type="ECO:0000256" key="1">
    <source>
        <dbReference type="SAM" id="MobiDB-lite"/>
    </source>
</evidence>
<name>A0ABW7SFQ3_9ACTN</name>
<feature type="region of interest" description="Disordered" evidence="1">
    <location>
        <begin position="433"/>
        <end position="470"/>
    </location>
</feature>
<evidence type="ECO:0000313" key="3">
    <source>
        <dbReference type="Proteomes" id="UP001611075"/>
    </source>
</evidence>
<evidence type="ECO:0008006" key="4">
    <source>
        <dbReference type="Google" id="ProtNLM"/>
    </source>
</evidence>
<proteinExistence type="predicted"/>
<organism evidence="2 3">
    <name type="scientific">Micromonospora rubida</name>
    <dbReference type="NCBI Taxonomy" id="2697657"/>
    <lineage>
        <taxon>Bacteria</taxon>
        <taxon>Bacillati</taxon>
        <taxon>Actinomycetota</taxon>
        <taxon>Actinomycetes</taxon>
        <taxon>Micromonosporales</taxon>
        <taxon>Micromonosporaceae</taxon>
        <taxon>Micromonospora</taxon>
    </lineage>
</organism>
<dbReference type="Proteomes" id="UP001611075">
    <property type="component" value="Unassembled WGS sequence"/>
</dbReference>
<accession>A0ABW7SFQ3</accession>